<feature type="domain" description="C2" evidence="2">
    <location>
        <begin position="104"/>
        <end position="234"/>
    </location>
</feature>
<dbReference type="GeneID" id="28848210"/>
<evidence type="ECO:0000313" key="3">
    <source>
        <dbReference type="EMBL" id="OAQ68767.1"/>
    </source>
</evidence>
<dbReference type="KEGG" id="pchm:VFPPC_04956"/>
<feature type="region of interest" description="Disordered" evidence="1">
    <location>
        <begin position="1"/>
        <end position="118"/>
    </location>
</feature>
<feature type="compositionally biased region" description="Polar residues" evidence="1">
    <location>
        <begin position="74"/>
        <end position="97"/>
    </location>
</feature>
<dbReference type="PANTHER" id="PTHR47800:SF5">
    <property type="entry name" value="FER-1-LIKE PROTEIN 6"/>
    <property type="match status" value="1"/>
</dbReference>
<feature type="region of interest" description="Disordered" evidence="1">
    <location>
        <begin position="583"/>
        <end position="636"/>
    </location>
</feature>
<evidence type="ECO:0000256" key="1">
    <source>
        <dbReference type="SAM" id="MobiDB-lite"/>
    </source>
</evidence>
<dbReference type="STRING" id="1380566.A0A179FTT1"/>
<keyword evidence="4" id="KW-1185">Reference proteome</keyword>
<organism evidence="3 4">
    <name type="scientific">Pochonia chlamydosporia 170</name>
    <dbReference type="NCBI Taxonomy" id="1380566"/>
    <lineage>
        <taxon>Eukaryota</taxon>
        <taxon>Fungi</taxon>
        <taxon>Dikarya</taxon>
        <taxon>Ascomycota</taxon>
        <taxon>Pezizomycotina</taxon>
        <taxon>Sordariomycetes</taxon>
        <taxon>Hypocreomycetidae</taxon>
        <taxon>Hypocreales</taxon>
        <taxon>Clavicipitaceae</taxon>
        <taxon>Pochonia</taxon>
    </lineage>
</organism>
<evidence type="ECO:0000259" key="2">
    <source>
        <dbReference type="PROSITE" id="PS50004"/>
    </source>
</evidence>
<dbReference type="EMBL" id="LSBJ02000003">
    <property type="protein sequence ID" value="OAQ68767.1"/>
    <property type="molecule type" value="Genomic_DNA"/>
</dbReference>
<dbReference type="AlphaFoldDB" id="A0A179FTT1"/>
<feature type="compositionally biased region" description="Basic and acidic residues" evidence="1">
    <location>
        <begin position="592"/>
        <end position="609"/>
    </location>
</feature>
<dbReference type="InterPro" id="IPR035892">
    <property type="entry name" value="C2_domain_sf"/>
</dbReference>
<feature type="region of interest" description="Disordered" evidence="1">
    <location>
        <begin position="481"/>
        <end position="511"/>
    </location>
</feature>
<dbReference type="SMART" id="SM00239">
    <property type="entry name" value="C2"/>
    <property type="match status" value="1"/>
</dbReference>
<feature type="compositionally biased region" description="Polar residues" evidence="1">
    <location>
        <begin position="53"/>
        <end position="67"/>
    </location>
</feature>
<dbReference type="InterPro" id="IPR000008">
    <property type="entry name" value="C2_dom"/>
</dbReference>
<dbReference type="Proteomes" id="UP000078397">
    <property type="component" value="Unassembled WGS sequence"/>
</dbReference>
<sequence length="636" mass="70833">MATVTTNSAPATNGVNGHDQTKPEITQPGPGLENENGNENDVNIDEPPHNKPDTTQPSNSGDANPTEQDAPRADNSQAQQNGGNSSHKPLPKTSTGLKNAIKSKKPPGGFDKTPLPDAPPGYTLRFTFRSAANLAPADLSTASSDPFLTATLKASNPKRHKEDPDLVHRTRTIRKTTEPEWNEEWVVANVPRSGFTLKCRLYDEDAADHDDRLGNVTIKVPQVYEEWEGIPPPGKEFEGKKRMMSKRAFLVKGIASLIYSDTHLAPRLCISIEVLGKSDPPYAQMYTVGPTMWTKHFSPMIGRLAGTKVNKDEEHDQDGGPSQPESSGRAEEKKSQKYDFQANEMQLQGPVPPELYHRYVEFRPIIGSMFSSKGIRGKVLNMALHKQHNRVYNYDQSTEWGDFEPCSDAATMALLRLAHFDEGGRLFTYVLTLDGLFRFTETGKEFGIDLLSKHTMHSNVETYIACSGEFFIRRLERPVASDDPDPKVKTHPKEPLSGGPPEDSPPPNPAYYQLVIDNDSGTYRPDKSILPKLKEFLERNFPNMGVIAMHWEEEELQKLKENQRATKKREGRMINVVMNRSVSSISSAESELNDRDETWESGKKSKREAAFAAIENPHTLKDAMRGSRAAKTEVAA</sequence>
<reference evidence="3 4" key="1">
    <citation type="journal article" date="2016" name="PLoS Pathog.">
        <title>Biosynthesis of antibiotic leucinostatins in bio-control fungus Purpureocillium lilacinum and their inhibition on phytophthora revealed by genome mining.</title>
        <authorList>
            <person name="Wang G."/>
            <person name="Liu Z."/>
            <person name="Lin R."/>
            <person name="Li E."/>
            <person name="Mao Z."/>
            <person name="Ling J."/>
            <person name="Yang Y."/>
            <person name="Yin W.B."/>
            <person name="Xie B."/>
        </authorList>
    </citation>
    <scope>NUCLEOTIDE SEQUENCE [LARGE SCALE GENOMIC DNA]</scope>
    <source>
        <strain evidence="3">170</strain>
    </source>
</reference>
<dbReference type="GO" id="GO:0010628">
    <property type="term" value="P:positive regulation of gene expression"/>
    <property type="evidence" value="ECO:0007669"/>
    <property type="project" value="TreeGrafter"/>
</dbReference>
<dbReference type="Gene3D" id="2.60.40.150">
    <property type="entry name" value="C2 domain"/>
    <property type="match status" value="1"/>
</dbReference>
<name>A0A179FTT1_METCM</name>
<gene>
    <name evidence="3" type="ORF">VFPPC_04956</name>
</gene>
<comment type="caution">
    <text evidence="3">The sequence shown here is derived from an EMBL/GenBank/DDBJ whole genome shotgun (WGS) entry which is preliminary data.</text>
</comment>
<feature type="compositionally biased region" description="Polar residues" evidence="1">
    <location>
        <begin position="1"/>
        <end position="15"/>
    </location>
</feature>
<feature type="region of interest" description="Disordered" evidence="1">
    <location>
        <begin position="310"/>
        <end position="337"/>
    </location>
</feature>
<dbReference type="OrthoDB" id="73919at2759"/>
<evidence type="ECO:0000313" key="4">
    <source>
        <dbReference type="Proteomes" id="UP000078397"/>
    </source>
</evidence>
<dbReference type="Pfam" id="PF00168">
    <property type="entry name" value="C2"/>
    <property type="match status" value="1"/>
</dbReference>
<dbReference type="RefSeq" id="XP_018145617.1">
    <property type="nucleotide sequence ID" value="XM_018284216.1"/>
</dbReference>
<feature type="compositionally biased region" description="Basic and acidic residues" evidence="1">
    <location>
        <begin position="481"/>
        <end position="494"/>
    </location>
</feature>
<accession>A0A179FTT1</accession>
<dbReference type="PROSITE" id="PS50004">
    <property type="entry name" value="C2"/>
    <property type="match status" value="1"/>
</dbReference>
<dbReference type="PANTHER" id="PTHR47800">
    <property type="entry name" value="C2 DOMAIN-CONTAINING PROTEIN"/>
    <property type="match status" value="1"/>
</dbReference>
<protein>
    <submittedName>
        <fullName evidence="3">C2 domain-containing protein</fullName>
    </submittedName>
</protein>
<dbReference type="SUPFAM" id="SSF49562">
    <property type="entry name" value="C2 domain (Calcium/lipid-binding domain, CaLB)"/>
    <property type="match status" value="1"/>
</dbReference>
<proteinExistence type="predicted"/>
<feature type="compositionally biased region" description="Basic and acidic residues" evidence="1">
    <location>
        <begin position="328"/>
        <end position="337"/>
    </location>
</feature>